<accession>A0A1I1ZKH2</accession>
<feature type="compositionally biased region" description="Low complexity" evidence="1">
    <location>
        <begin position="163"/>
        <end position="178"/>
    </location>
</feature>
<proteinExistence type="predicted"/>
<evidence type="ECO:0000256" key="1">
    <source>
        <dbReference type="SAM" id="MobiDB-lite"/>
    </source>
</evidence>
<keyword evidence="3" id="KW-1185">Reference proteome</keyword>
<feature type="region of interest" description="Disordered" evidence="1">
    <location>
        <begin position="151"/>
        <end position="212"/>
    </location>
</feature>
<evidence type="ECO:0000313" key="3">
    <source>
        <dbReference type="Proteomes" id="UP000199517"/>
    </source>
</evidence>
<name>A0A1I1ZKH2_9BURK</name>
<evidence type="ECO:0000313" key="2">
    <source>
        <dbReference type="EMBL" id="SFE30840.1"/>
    </source>
</evidence>
<feature type="region of interest" description="Disordered" evidence="1">
    <location>
        <begin position="325"/>
        <end position="413"/>
    </location>
</feature>
<dbReference type="AlphaFoldDB" id="A0A1I1ZKH2"/>
<sequence>MPPSPPRLGGAGSVAGQGGSPRAELRAANISTSPPLDWSIASQLYDPGVIQAERLKINHQMLAQAPADGNAVGVNRSALEASLRENLQARADANNLPREQIDQRLAADPALQAEFTRLSAKLHLVSTGPLPYRRAELVHIAAENLAFQAQAEAQAPSRRRRSGPPAAAGSPMRAPAAEGRARPVPPARPEVPRHPEAARVASPRAEPGPAPARPAMLHWSVASQLYHPGAIQAEELRLQRRMEGELGAVPVRLSHEEIQGQLAARFRDGANRHALSNEQVRRALDSDPLLKEEYKNTYRNAHALGGSFHSFEILYIARRNIAARSEAGPGRQSPERGSPSARPPSGGIRASSPGPAPALQGPRRQLARSGPIQDTQFVAAEPQRASGAAPQRLDSIDTMALPTQFMQRPAAGR</sequence>
<gene>
    <name evidence="2" type="ORF">SAMN04489710_12715</name>
</gene>
<dbReference type="STRING" id="32040.SAMN04489710_12715"/>
<protein>
    <submittedName>
        <fullName evidence="2">Uncharacterized protein</fullName>
    </submittedName>
</protein>
<dbReference type="Proteomes" id="UP000199517">
    <property type="component" value="Unassembled WGS sequence"/>
</dbReference>
<reference evidence="3" key="1">
    <citation type="submission" date="2016-10" db="EMBL/GenBank/DDBJ databases">
        <authorList>
            <person name="Varghese N."/>
            <person name="Submissions S."/>
        </authorList>
    </citation>
    <scope>NUCLEOTIDE SEQUENCE [LARGE SCALE GENOMIC DNA]</scope>
    <source>
        <strain evidence="3">DSM 7481</strain>
    </source>
</reference>
<feature type="region of interest" description="Disordered" evidence="1">
    <location>
        <begin position="1"/>
        <end position="24"/>
    </location>
</feature>
<organism evidence="2 3">
    <name type="scientific">Paracidovorax konjaci</name>
    <dbReference type="NCBI Taxonomy" id="32040"/>
    <lineage>
        <taxon>Bacteria</taxon>
        <taxon>Pseudomonadati</taxon>
        <taxon>Pseudomonadota</taxon>
        <taxon>Betaproteobacteria</taxon>
        <taxon>Burkholderiales</taxon>
        <taxon>Comamonadaceae</taxon>
        <taxon>Paracidovorax</taxon>
    </lineage>
</organism>
<feature type="compositionally biased region" description="Gly residues" evidence="1">
    <location>
        <begin position="9"/>
        <end position="19"/>
    </location>
</feature>
<dbReference type="EMBL" id="FOMQ01000027">
    <property type="protein sequence ID" value="SFE30840.1"/>
    <property type="molecule type" value="Genomic_DNA"/>
</dbReference>